<dbReference type="GO" id="GO:0032993">
    <property type="term" value="C:protein-DNA complex"/>
    <property type="evidence" value="ECO:0007669"/>
    <property type="project" value="TreeGrafter"/>
</dbReference>
<proteinExistence type="predicted"/>
<dbReference type="PANTHER" id="PTHR48111:SF1">
    <property type="entry name" value="TWO-COMPONENT RESPONSE REGULATOR ORR33"/>
    <property type="match status" value="1"/>
</dbReference>
<dbReference type="Gene3D" id="3.40.50.2300">
    <property type="match status" value="1"/>
</dbReference>
<evidence type="ECO:0000259" key="6">
    <source>
        <dbReference type="PROSITE" id="PS50110"/>
    </source>
</evidence>
<keyword evidence="5" id="KW-0804">Transcription</keyword>
<evidence type="ECO:0000256" key="3">
    <source>
        <dbReference type="ARBA" id="ARBA00023015"/>
    </source>
</evidence>
<sequence length="89" mass="9574">IILDVMLPGVDGFEVCHRLRAKPQTAKLPVLMVSAKARGIDKATGLKVGADDYITKPWHRPELVAKIAAMLERNSALLNHNCGRGGSDG</sequence>
<accession>X1D0T9</accession>
<keyword evidence="1" id="KW-0597">Phosphoprotein</keyword>
<feature type="domain" description="Response regulatory" evidence="6">
    <location>
        <begin position="1"/>
        <end position="71"/>
    </location>
</feature>
<evidence type="ECO:0000256" key="2">
    <source>
        <dbReference type="ARBA" id="ARBA00023012"/>
    </source>
</evidence>
<dbReference type="AlphaFoldDB" id="X1D0T9"/>
<dbReference type="Pfam" id="PF00072">
    <property type="entry name" value="Response_reg"/>
    <property type="match status" value="1"/>
</dbReference>
<name>X1D0T9_9ZZZZ</name>
<dbReference type="InterPro" id="IPR011006">
    <property type="entry name" value="CheY-like_superfamily"/>
</dbReference>
<dbReference type="InterPro" id="IPR001789">
    <property type="entry name" value="Sig_transdc_resp-reg_receiver"/>
</dbReference>
<dbReference type="InterPro" id="IPR039420">
    <property type="entry name" value="WalR-like"/>
</dbReference>
<dbReference type="PROSITE" id="PS50110">
    <property type="entry name" value="RESPONSE_REGULATORY"/>
    <property type="match status" value="1"/>
</dbReference>
<dbReference type="GO" id="GO:0000156">
    <property type="term" value="F:phosphorelay response regulator activity"/>
    <property type="evidence" value="ECO:0007669"/>
    <property type="project" value="TreeGrafter"/>
</dbReference>
<evidence type="ECO:0000313" key="7">
    <source>
        <dbReference type="EMBL" id="GAG90071.1"/>
    </source>
</evidence>
<protein>
    <recommendedName>
        <fullName evidence="6">Response regulatory domain-containing protein</fullName>
    </recommendedName>
</protein>
<reference evidence="7" key="1">
    <citation type="journal article" date="2014" name="Front. Microbiol.">
        <title>High frequency of phylogenetically diverse reductive dehalogenase-homologous genes in deep subseafloor sedimentary metagenomes.</title>
        <authorList>
            <person name="Kawai M."/>
            <person name="Futagami T."/>
            <person name="Toyoda A."/>
            <person name="Takaki Y."/>
            <person name="Nishi S."/>
            <person name="Hori S."/>
            <person name="Arai W."/>
            <person name="Tsubouchi T."/>
            <person name="Morono Y."/>
            <person name="Uchiyama I."/>
            <person name="Ito T."/>
            <person name="Fujiyama A."/>
            <person name="Inagaki F."/>
            <person name="Takami H."/>
        </authorList>
    </citation>
    <scope>NUCLEOTIDE SEQUENCE</scope>
    <source>
        <strain evidence="7">Expedition CK06-06</strain>
    </source>
</reference>
<dbReference type="GO" id="GO:0006355">
    <property type="term" value="P:regulation of DNA-templated transcription"/>
    <property type="evidence" value="ECO:0007669"/>
    <property type="project" value="TreeGrafter"/>
</dbReference>
<gene>
    <name evidence="7" type="ORF">S01H4_49908</name>
</gene>
<feature type="non-terminal residue" evidence="7">
    <location>
        <position position="1"/>
    </location>
</feature>
<keyword evidence="3" id="KW-0805">Transcription regulation</keyword>
<comment type="caution">
    <text evidence="7">The sequence shown here is derived from an EMBL/GenBank/DDBJ whole genome shotgun (WGS) entry which is preliminary data.</text>
</comment>
<evidence type="ECO:0000256" key="4">
    <source>
        <dbReference type="ARBA" id="ARBA00023125"/>
    </source>
</evidence>
<organism evidence="7">
    <name type="scientific">marine sediment metagenome</name>
    <dbReference type="NCBI Taxonomy" id="412755"/>
    <lineage>
        <taxon>unclassified sequences</taxon>
        <taxon>metagenomes</taxon>
        <taxon>ecological metagenomes</taxon>
    </lineage>
</organism>
<dbReference type="EMBL" id="BART01028276">
    <property type="protein sequence ID" value="GAG90071.1"/>
    <property type="molecule type" value="Genomic_DNA"/>
</dbReference>
<dbReference type="GO" id="GO:0005829">
    <property type="term" value="C:cytosol"/>
    <property type="evidence" value="ECO:0007669"/>
    <property type="project" value="TreeGrafter"/>
</dbReference>
<keyword evidence="2" id="KW-0902">Two-component regulatory system</keyword>
<keyword evidence="4" id="KW-0238">DNA-binding</keyword>
<dbReference type="PANTHER" id="PTHR48111">
    <property type="entry name" value="REGULATOR OF RPOS"/>
    <property type="match status" value="1"/>
</dbReference>
<dbReference type="GO" id="GO:0000976">
    <property type="term" value="F:transcription cis-regulatory region binding"/>
    <property type="evidence" value="ECO:0007669"/>
    <property type="project" value="TreeGrafter"/>
</dbReference>
<evidence type="ECO:0000256" key="5">
    <source>
        <dbReference type="ARBA" id="ARBA00023163"/>
    </source>
</evidence>
<evidence type="ECO:0000256" key="1">
    <source>
        <dbReference type="ARBA" id="ARBA00022553"/>
    </source>
</evidence>
<dbReference type="SUPFAM" id="SSF52172">
    <property type="entry name" value="CheY-like"/>
    <property type="match status" value="1"/>
</dbReference>